<evidence type="ECO:0000256" key="1">
    <source>
        <dbReference type="SAM" id="MobiDB-lite"/>
    </source>
</evidence>
<dbReference type="InterPro" id="IPR025452">
    <property type="entry name" value="DUF4218"/>
</dbReference>
<dbReference type="AlphaFoldDB" id="A0AAV6X0S0"/>
<evidence type="ECO:0008006" key="7">
    <source>
        <dbReference type="Google" id="ProtNLM"/>
    </source>
</evidence>
<keyword evidence="6" id="KW-1185">Reference proteome</keyword>
<feature type="domain" description="DUF4218" evidence="3">
    <location>
        <begin position="591"/>
        <end position="680"/>
    </location>
</feature>
<protein>
    <recommendedName>
        <fullName evidence="7">Transposase</fullName>
    </recommendedName>
</protein>
<dbReference type="Pfam" id="PF02992">
    <property type="entry name" value="Transposase_21"/>
    <property type="match status" value="1"/>
</dbReference>
<organism evidence="5 6">
    <name type="scientific">Buddleja alternifolia</name>
    <dbReference type="NCBI Taxonomy" id="168488"/>
    <lineage>
        <taxon>Eukaryota</taxon>
        <taxon>Viridiplantae</taxon>
        <taxon>Streptophyta</taxon>
        <taxon>Embryophyta</taxon>
        <taxon>Tracheophyta</taxon>
        <taxon>Spermatophyta</taxon>
        <taxon>Magnoliopsida</taxon>
        <taxon>eudicotyledons</taxon>
        <taxon>Gunneridae</taxon>
        <taxon>Pentapetalae</taxon>
        <taxon>asterids</taxon>
        <taxon>lamiids</taxon>
        <taxon>Lamiales</taxon>
        <taxon>Scrophulariaceae</taxon>
        <taxon>Buddlejeae</taxon>
        <taxon>Buddleja</taxon>
    </lineage>
</organism>
<feature type="domain" description="DUF4216" evidence="2">
    <location>
        <begin position="724"/>
        <end position="798"/>
    </location>
</feature>
<dbReference type="Pfam" id="PF13963">
    <property type="entry name" value="Transpos_assoc"/>
    <property type="match status" value="1"/>
</dbReference>
<proteinExistence type="predicted"/>
<dbReference type="PANTHER" id="PTHR48258:SF3">
    <property type="entry name" value="FK506-BINDING PROTEIN 4-LIKE ISOFORM X1"/>
    <property type="match status" value="1"/>
</dbReference>
<comment type="caution">
    <text evidence="5">The sequence shown here is derived from an EMBL/GenBank/DDBJ whole genome shotgun (WGS) entry which is preliminary data.</text>
</comment>
<sequence length="1043" mass="119507">MCRSSAFLAIHIRAPSIQHFWNFDAITARIPNFNQKFDIPDFNHLVHRIEGETRSKVVVPFIPEPELQSSHGTMQDNLSSPITTRFLNVVSSIYLYKGCFLGESSNLENPSILLSNIIPNDIGSIEKMKADGPADNSTSFLVGNIRYGLSMLLQRAKMDWLTNGDQCSAYFFKKIATRRSKSQIFSIDDQNGNEIHDSGLTRDELMRFYTNLLGVSGRDPNSPLPNLKCFVSKQLSHEESNFMIRLVDMEEIKRVMFSMPDDKDLGPDGFTAAFMVDCWARNLRSWCSRSQGLDLPSEKILGLAFEHATLCKTPSYIGFNREMVQIKLIKNFMDKTWIDSSDTLSAQYILGVANFLEFAFTAKLDGSRIYCPCTKCKNRFTKKREVVREHCLLYGFEKSNKSVDLLLELLKDSFPDGANLPANYHEAQKITNDLGFTYETIDACPNNCMLFRGNDSGIDRCEIYERIDDGKFRHSADALAWKDFDMKNPSFASDARNIKMGLAADGVNPFRMMNISHSTWPVVRKPKALMLVLIVIEMEIKKASTLNVDLLNELDGVAIDYKKEDLRKRRKAEYEKETVRRTLPKNVVDAIIERYFPPSFFNIMEHLSVHLADEALKGGLVQFRWMHPIERYLMTLKRYVRNRAFPEGSIARGYLMDECMNFSSRYLNDVETKENRQPRNYVGDESIVEPYCNMHVAKIARENPRDRRPHAGEVFYYGVVTDIIKVRYTNDLKFVMFKCDLVDPGKGVKQDEYKFTLVNFKHLLYKNNMSTDEPFILSSQADQDWYVPDPLQVDWKVVVTMTPRDNIDVYSRSQAESFRYQGLDDHIPTCDVDVGWTRQGVDGIVVDENDDDHEIGRKKPRGTAMEDVVRQMITITDGASSPNTSNMSKQPQNHLIPRSQSNFNAQSQPNLLHESQRNNSGTGSKLPVSKKSNPSMEKKGRGPAKLPYKWGSETKDNTTLSLKAKSAVLHQLNDMWRDWKRRLKANYFTPYKDDPNHDFSELPNEQMRYEGVNTTEFDMFIASRSCRKGIDADSETTNLVVSV</sequence>
<reference evidence="5" key="1">
    <citation type="submission" date="2019-10" db="EMBL/GenBank/DDBJ databases">
        <authorList>
            <person name="Zhang R."/>
            <person name="Pan Y."/>
            <person name="Wang J."/>
            <person name="Ma R."/>
            <person name="Yu S."/>
        </authorList>
    </citation>
    <scope>NUCLEOTIDE SEQUENCE</scope>
    <source>
        <strain evidence="5">LA-IB0</strain>
        <tissue evidence="5">Leaf</tissue>
    </source>
</reference>
<feature type="domain" description="Transposase-associated" evidence="4">
    <location>
        <begin position="335"/>
        <end position="399"/>
    </location>
</feature>
<feature type="region of interest" description="Disordered" evidence="1">
    <location>
        <begin position="876"/>
        <end position="951"/>
    </location>
</feature>
<dbReference type="Pfam" id="PF13952">
    <property type="entry name" value="DUF4216"/>
    <property type="match status" value="1"/>
</dbReference>
<dbReference type="InterPro" id="IPR029480">
    <property type="entry name" value="Transpos_assoc"/>
</dbReference>
<evidence type="ECO:0000313" key="5">
    <source>
        <dbReference type="EMBL" id="KAG8373547.1"/>
    </source>
</evidence>
<evidence type="ECO:0000259" key="3">
    <source>
        <dbReference type="Pfam" id="PF13960"/>
    </source>
</evidence>
<gene>
    <name evidence="5" type="ORF">BUALT_Bualt11G0035900</name>
</gene>
<dbReference type="Pfam" id="PF13960">
    <property type="entry name" value="DUF4218"/>
    <property type="match status" value="1"/>
</dbReference>
<name>A0AAV6X0S0_9LAMI</name>
<accession>A0AAV6X0S0</accession>
<feature type="compositionally biased region" description="Polar residues" evidence="1">
    <location>
        <begin position="876"/>
        <end position="910"/>
    </location>
</feature>
<dbReference type="PANTHER" id="PTHR48258">
    <property type="entry name" value="DUF4218 DOMAIN-CONTAINING PROTEIN-RELATED"/>
    <property type="match status" value="1"/>
</dbReference>
<evidence type="ECO:0000259" key="2">
    <source>
        <dbReference type="Pfam" id="PF13952"/>
    </source>
</evidence>
<evidence type="ECO:0000259" key="4">
    <source>
        <dbReference type="Pfam" id="PF13963"/>
    </source>
</evidence>
<evidence type="ECO:0000313" key="6">
    <source>
        <dbReference type="Proteomes" id="UP000826271"/>
    </source>
</evidence>
<dbReference type="InterPro" id="IPR025312">
    <property type="entry name" value="DUF4216"/>
</dbReference>
<dbReference type="InterPro" id="IPR004242">
    <property type="entry name" value="Transposase_21"/>
</dbReference>
<dbReference type="EMBL" id="WHWC01000011">
    <property type="protein sequence ID" value="KAG8373547.1"/>
    <property type="molecule type" value="Genomic_DNA"/>
</dbReference>
<dbReference type="Proteomes" id="UP000826271">
    <property type="component" value="Unassembled WGS sequence"/>
</dbReference>